<evidence type="ECO:0000259" key="1">
    <source>
        <dbReference type="Pfam" id="PF04954"/>
    </source>
</evidence>
<dbReference type="InterPro" id="IPR007037">
    <property type="entry name" value="SIP_rossman_dom"/>
</dbReference>
<organism evidence="2 3">
    <name type="scientific">Microbacterium hominis</name>
    <dbReference type="NCBI Taxonomy" id="162426"/>
    <lineage>
        <taxon>Bacteria</taxon>
        <taxon>Bacillati</taxon>
        <taxon>Actinomycetota</taxon>
        <taxon>Actinomycetes</taxon>
        <taxon>Micrococcales</taxon>
        <taxon>Microbacteriaceae</taxon>
        <taxon>Microbacterium</taxon>
    </lineage>
</organism>
<feature type="domain" description="SIP-like Rossmann fold" evidence="1">
    <location>
        <begin position="24"/>
        <end position="85"/>
    </location>
</feature>
<protein>
    <submittedName>
        <fullName evidence="2">Side tail fiber protein</fullName>
    </submittedName>
</protein>
<dbReference type="RefSeq" id="WP_039414441.1">
    <property type="nucleotide sequence ID" value="NZ_JWSZ01000008.1"/>
</dbReference>
<evidence type="ECO:0000313" key="2">
    <source>
        <dbReference type="EMBL" id="KIC58303.1"/>
    </source>
</evidence>
<reference evidence="2 3" key="1">
    <citation type="submission" date="2014-12" db="EMBL/GenBank/DDBJ databases">
        <title>Genome sequencing of Microbacterium hominis TPW29.</title>
        <authorList>
            <person name="Tan P.W."/>
            <person name="Chan K.-G."/>
        </authorList>
    </citation>
    <scope>NUCLEOTIDE SEQUENCE [LARGE SCALE GENOMIC DNA]</scope>
    <source>
        <strain evidence="2 3">TPW29</strain>
    </source>
</reference>
<accession>A0A0B4DVP5</accession>
<dbReference type="AlphaFoldDB" id="A0A0B4DVP5"/>
<name>A0A0B4DVP5_9MICO</name>
<evidence type="ECO:0000313" key="3">
    <source>
        <dbReference type="Proteomes" id="UP000031202"/>
    </source>
</evidence>
<dbReference type="Gene3D" id="3.40.50.80">
    <property type="entry name" value="Nucleotide-binding domain of ferredoxin-NADP reductase (FNR) module"/>
    <property type="match status" value="1"/>
</dbReference>
<dbReference type="EMBL" id="JWSZ01000008">
    <property type="protein sequence ID" value="KIC58303.1"/>
    <property type="molecule type" value="Genomic_DNA"/>
</dbReference>
<dbReference type="Proteomes" id="UP000031202">
    <property type="component" value="Unassembled WGS sequence"/>
</dbReference>
<comment type="caution">
    <text evidence="2">The sequence shown here is derived from an EMBL/GenBank/DDBJ whole genome shotgun (WGS) entry which is preliminary data.</text>
</comment>
<sequence length="163" mass="17359">MTSSAPHAVHDESACKASRHARVQQLITADEHALVELEALLATLPICSTGRVFIEVPDASWITPITVPARMVVTWLDRSHRSGEPGTGRPCAPGQAVSRAVTAWADEMLCADGDESACQDGTRIHLLGGFLGTADIFDHLTERLGISPAAVHTPARFGLLSSR</sequence>
<gene>
    <name evidence="2" type="ORF">RM52_06145</name>
</gene>
<dbReference type="InterPro" id="IPR039261">
    <property type="entry name" value="FNR_nucleotide-bd"/>
</dbReference>
<dbReference type="Pfam" id="PF04954">
    <property type="entry name" value="SIP"/>
    <property type="match status" value="1"/>
</dbReference>
<proteinExistence type="predicted"/>